<reference evidence="1 2" key="1">
    <citation type="submission" date="2016-10" db="EMBL/GenBank/DDBJ databases">
        <authorList>
            <person name="de Groot N.N."/>
        </authorList>
    </citation>
    <scope>NUCLEOTIDE SEQUENCE [LARGE SCALE GENOMIC DNA]</scope>
    <source>
        <strain evidence="1 2">DSM 27375</strain>
    </source>
</reference>
<accession>A0A1G7QYS8</accession>
<name>A0A1G7QYS8_9RHOB</name>
<dbReference type="AlphaFoldDB" id="A0A1G7QYS8"/>
<dbReference type="EMBL" id="FNBL01000010">
    <property type="protein sequence ID" value="SDG02820.1"/>
    <property type="molecule type" value="Genomic_DNA"/>
</dbReference>
<organism evidence="1 2">
    <name type="scientific">Celeribacter baekdonensis</name>
    <dbReference type="NCBI Taxonomy" id="875171"/>
    <lineage>
        <taxon>Bacteria</taxon>
        <taxon>Pseudomonadati</taxon>
        <taxon>Pseudomonadota</taxon>
        <taxon>Alphaproteobacteria</taxon>
        <taxon>Rhodobacterales</taxon>
        <taxon>Roseobacteraceae</taxon>
        <taxon>Celeribacter</taxon>
    </lineage>
</organism>
<sequence length="72" mass="7773">MKIGCCRWIFGGEPLALSAAQMQRAGLDGMELFGGDRQVIGILGSESRDTRYQAAFSSRVMSSRIQCASALD</sequence>
<dbReference type="Proteomes" id="UP000182284">
    <property type="component" value="Unassembled WGS sequence"/>
</dbReference>
<dbReference type="RefSeq" id="WP_143026850.1">
    <property type="nucleotide sequence ID" value="NZ_FNBL01000010.1"/>
</dbReference>
<gene>
    <name evidence="1" type="ORF">SAMN04488117_110102</name>
</gene>
<protein>
    <submittedName>
        <fullName evidence="1">Uncharacterized protein</fullName>
    </submittedName>
</protein>
<proteinExistence type="predicted"/>
<evidence type="ECO:0000313" key="1">
    <source>
        <dbReference type="EMBL" id="SDG02820.1"/>
    </source>
</evidence>
<evidence type="ECO:0000313" key="2">
    <source>
        <dbReference type="Proteomes" id="UP000182284"/>
    </source>
</evidence>
<dbReference type="OrthoDB" id="9786584at2"/>